<dbReference type="eggNOG" id="COG1309">
    <property type="taxonomic scope" value="Bacteria"/>
</dbReference>
<dbReference type="SUPFAM" id="SSF46689">
    <property type="entry name" value="Homeodomain-like"/>
    <property type="match status" value="1"/>
</dbReference>
<sequence>MYLGLMGTRKQGLRELKKHRTRENISLHATRLFMERGFDNVTIAEIAAAAQVSKMTVTNYFPRKEDLAWELNERFADMPAKAVRARRPGEGALAAVRRACLEQVAEQDPMAGFSGPSFARMVADSPVLVARLLHFHDYREKSLARVLAEETGATENDITHRLVAAQLNAVLRLMFEETVRLTLEGLANDVITEEVTRAAEIAFDALEPSFGDYAVRV</sequence>
<evidence type="ECO:0000259" key="5">
    <source>
        <dbReference type="PROSITE" id="PS50977"/>
    </source>
</evidence>
<reference evidence="6 7" key="1">
    <citation type="submission" date="2012-01" db="EMBL/GenBank/DDBJ databases">
        <title>Improved High-Quality Draft sequence of Saccharomonospora xinjiangensis XJ-54.</title>
        <authorList>
            <consortium name="US DOE Joint Genome Institute"/>
            <person name="Lucas S."/>
            <person name="Han J."/>
            <person name="Lapidus A."/>
            <person name="Cheng J.-F."/>
            <person name="Goodwin L."/>
            <person name="Pitluck S."/>
            <person name="Peters L."/>
            <person name="Mikhailova N."/>
            <person name="Teshima H."/>
            <person name="Detter J.C."/>
            <person name="Han C."/>
            <person name="Tapia R."/>
            <person name="Land M."/>
            <person name="Hauser L."/>
            <person name="Kyrpides N."/>
            <person name="Ivanova N."/>
            <person name="Pagani I."/>
            <person name="Brambilla E.-M."/>
            <person name="Klenk H.-P."/>
            <person name="Woyke T."/>
        </authorList>
    </citation>
    <scope>NUCLEOTIDE SEQUENCE [LARGE SCALE GENOMIC DNA]</scope>
    <source>
        <strain evidence="6 7">XJ-54</strain>
    </source>
</reference>
<dbReference type="PANTHER" id="PTHR30055:SF234">
    <property type="entry name" value="HTH-TYPE TRANSCRIPTIONAL REGULATOR BETI"/>
    <property type="match status" value="1"/>
</dbReference>
<keyword evidence="3" id="KW-0804">Transcription</keyword>
<organism evidence="6 7">
    <name type="scientific">Saccharomonospora xinjiangensis XJ-54</name>
    <dbReference type="NCBI Taxonomy" id="882086"/>
    <lineage>
        <taxon>Bacteria</taxon>
        <taxon>Bacillati</taxon>
        <taxon>Actinomycetota</taxon>
        <taxon>Actinomycetes</taxon>
        <taxon>Pseudonocardiales</taxon>
        <taxon>Pseudonocardiaceae</taxon>
        <taxon>Saccharomonospora</taxon>
    </lineage>
</organism>
<keyword evidence="7" id="KW-1185">Reference proteome</keyword>
<dbReference type="GO" id="GO:0003700">
    <property type="term" value="F:DNA-binding transcription factor activity"/>
    <property type="evidence" value="ECO:0007669"/>
    <property type="project" value="TreeGrafter"/>
</dbReference>
<evidence type="ECO:0000256" key="4">
    <source>
        <dbReference type="PROSITE-ProRule" id="PRU00335"/>
    </source>
</evidence>
<dbReference type="GO" id="GO:0000976">
    <property type="term" value="F:transcription cis-regulatory region binding"/>
    <property type="evidence" value="ECO:0007669"/>
    <property type="project" value="TreeGrafter"/>
</dbReference>
<evidence type="ECO:0000256" key="2">
    <source>
        <dbReference type="ARBA" id="ARBA00023125"/>
    </source>
</evidence>
<proteinExistence type="predicted"/>
<dbReference type="HOGENOM" id="CLU_069356_2_0_11"/>
<dbReference type="EMBL" id="JH636049">
    <property type="protein sequence ID" value="EID53803.1"/>
    <property type="molecule type" value="Genomic_DNA"/>
</dbReference>
<keyword evidence="1" id="KW-0805">Transcription regulation</keyword>
<dbReference type="PROSITE" id="PS50977">
    <property type="entry name" value="HTH_TETR_2"/>
    <property type="match status" value="1"/>
</dbReference>
<feature type="DNA-binding region" description="H-T-H motif" evidence="4">
    <location>
        <begin position="42"/>
        <end position="61"/>
    </location>
</feature>
<protein>
    <submittedName>
        <fullName evidence="6">Transcriptional regulator</fullName>
    </submittedName>
</protein>
<dbReference type="InterPro" id="IPR050109">
    <property type="entry name" value="HTH-type_TetR-like_transc_reg"/>
</dbReference>
<keyword evidence="2 4" id="KW-0238">DNA-binding</keyword>
<dbReference type="Gene3D" id="1.10.357.10">
    <property type="entry name" value="Tetracycline Repressor, domain 2"/>
    <property type="match status" value="1"/>
</dbReference>
<dbReference type="InterPro" id="IPR009057">
    <property type="entry name" value="Homeodomain-like_sf"/>
</dbReference>
<gene>
    <name evidence="6" type="ORF">SacxiDRAFT_1556</name>
</gene>
<evidence type="ECO:0000256" key="3">
    <source>
        <dbReference type="ARBA" id="ARBA00023163"/>
    </source>
</evidence>
<dbReference type="Pfam" id="PF00440">
    <property type="entry name" value="TetR_N"/>
    <property type="match status" value="1"/>
</dbReference>
<evidence type="ECO:0000313" key="6">
    <source>
        <dbReference type="EMBL" id="EID53803.1"/>
    </source>
</evidence>
<name>I0V100_9PSEU</name>
<dbReference type="STRING" id="882086.SacxiDRAFT_1556"/>
<accession>I0V100</accession>
<dbReference type="Proteomes" id="UP000004691">
    <property type="component" value="Unassembled WGS sequence"/>
</dbReference>
<evidence type="ECO:0000313" key="7">
    <source>
        <dbReference type="Proteomes" id="UP000004691"/>
    </source>
</evidence>
<dbReference type="InterPro" id="IPR001647">
    <property type="entry name" value="HTH_TetR"/>
</dbReference>
<dbReference type="PANTHER" id="PTHR30055">
    <property type="entry name" value="HTH-TYPE TRANSCRIPTIONAL REGULATOR RUTR"/>
    <property type="match status" value="1"/>
</dbReference>
<evidence type="ECO:0000256" key="1">
    <source>
        <dbReference type="ARBA" id="ARBA00023015"/>
    </source>
</evidence>
<dbReference type="AlphaFoldDB" id="I0V100"/>
<feature type="domain" description="HTH tetR-type" evidence="5">
    <location>
        <begin position="19"/>
        <end position="79"/>
    </location>
</feature>
<dbReference type="Gene3D" id="1.10.10.60">
    <property type="entry name" value="Homeodomain-like"/>
    <property type="match status" value="1"/>
</dbReference>